<dbReference type="Proteomes" id="UP000821853">
    <property type="component" value="Chromosome 2"/>
</dbReference>
<gene>
    <name evidence="2" type="ORF">HPB48_004735</name>
</gene>
<dbReference type="OMA" id="VECLPIT"/>
<dbReference type="VEuPathDB" id="VectorBase:HLOH_050974"/>
<sequence length="240" mass="24283">MENPAQGVVAPTGPPAPTTPTPPVPEAPLPAAATPPQAPPDFPPQAAASYAASTAPDFPPPEPATPPQAVAGVAPAEPPPSAPPKVVAGLGSQAPPPKVVASRRPSEGQTVQSFSANAQKVPVSDTVKKEYLTAVKTYEQQVGPNTIRGKMIVECLPITPGATAAEKRLSPLPGTGYAPEMYMGPVDWTGKDFIHIDPAVGPVRAHGKRPRSSDGRGGGGGGGGGGRRRTCSEVGRISAK</sequence>
<dbReference type="AlphaFoldDB" id="A0A9J6G312"/>
<accession>A0A9J6G312</accession>
<dbReference type="EMBL" id="JABSTR010000004">
    <property type="protein sequence ID" value="KAH9368716.1"/>
    <property type="molecule type" value="Genomic_DNA"/>
</dbReference>
<proteinExistence type="predicted"/>
<feature type="region of interest" description="Disordered" evidence="1">
    <location>
        <begin position="201"/>
        <end position="240"/>
    </location>
</feature>
<protein>
    <submittedName>
        <fullName evidence="2">Uncharacterized protein</fullName>
    </submittedName>
</protein>
<feature type="compositionally biased region" description="Pro residues" evidence="1">
    <location>
        <begin position="57"/>
        <end position="66"/>
    </location>
</feature>
<evidence type="ECO:0000256" key="1">
    <source>
        <dbReference type="SAM" id="MobiDB-lite"/>
    </source>
</evidence>
<feature type="compositionally biased region" description="Low complexity" evidence="1">
    <location>
        <begin position="44"/>
        <end position="56"/>
    </location>
</feature>
<feature type="compositionally biased region" description="Pro residues" evidence="1">
    <location>
        <begin position="12"/>
        <end position="28"/>
    </location>
</feature>
<keyword evidence="3" id="KW-1185">Reference proteome</keyword>
<comment type="caution">
    <text evidence="2">The sequence shown here is derived from an EMBL/GenBank/DDBJ whole genome shotgun (WGS) entry which is preliminary data.</text>
</comment>
<evidence type="ECO:0000313" key="2">
    <source>
        <dbReference type="EMBL" id="KAH9368716.1"/>
    </source>
</evidence>
<evidence type="ECO:0000313" key="3">
    <source>
        <dbReference type="Proteomes" id="UP000821853"/>
    </source>
</evidence>
<feature type="region of interest" description="Disordered" evidence="1">
    <location>
        <begin position="1"/>
        <end position="119"/>
    </location>
</feature>
<feature type="compositionally biased region" description="Low complexity" evidence="1">
    <location>
        <begin position="1"/>
        <end position="11"/>
    </location>
</feature>
<feature type="compositionally biased region" description="Gly residues" evidence="1">
    <location>
        <begin position="215"/>
        <end position="225"/>
    </location>
</feature>
<reference evidence="2 3" key="1">
    <citation type="journal article" date="2020" name="Cell">
        <title>Large-Scale Comparative Analyses of Tick Genomes Elucidate Their Genetic Diversity and Vector Capacities.</title>
        <authorList>
            <consortium name="Tick Genome and Microbiome Consortium (TIGMIC)"/>
            <person name="Jia N."/>
            <person name="Wang J."/>
            <person name="Shi W."/>
            <person name="Du L."/>
            <person name="Sun Y."/>
            <person name="Zhan W."/>
            <person name="Jiang J.F."/>
            <person name="Wang Q."/>
            <person name="Zhang B."/>
            <person name="Ji P."/>
            <person name="Bell-Sakyi L."/>
            <person name="Cui X.M."/>
            <person name="Yuan T.T."/>
            <person name="Jiang B.G."/>
            <person name="Yang W.F."/>
            <person name="Lam T.T."/>
            <person name="Chang Q.C."/>
            <person name="Ding S.J."/>
            <person name="Wang X.J."/>
            <person name="Zhu J.G."/>
            <person name="Ruan X.D."/>
            <person name="Zhao L."/>
            <person name="Wei J.T."/>
            <person name="Ye R.Z."/>
            <person name="Que T.C."/>
            <person name="Du C.H."/>
            <person name="Zhou Y.H."/>
            <person name="Cheng J.X."/>
            <person name="Dai P.F."/>
            <person name="Guo W.B."/>
            <person name="Han X.H."/>
            <person name="Huang E.J."/>
            <person name="Li L.F."/>
            <person name="Wei W."/>
            <person name="Gao Y.C."/>
            <person name="Liu J.Z."/>
            <person name="Shao H.Z."/>
            <person name="Wang X."/>
            <person name="Wang C.C."/>
            <person name="Yang T.C."/>
            <person name="Huo Q.B."/>
            <person name="Li W."/>
            <person name="Chen H.Y."/>
            <person name="Chen S.E."/>
            <person name="Zhou L.G."/>
            <person name="Ni X.B."/>
            <person name="Tian J.H."/>
            <person name="Sheng Y."/>
            <person name="Liu T."/>
            <person name="Pan Y.S."/>
            <person name="Xia L.Y."/>
            <person name="Li J."/>
            <person name="Zhao F."/>
            <person name="Cao W.C."/>
        </authorList>
    </citation>
    <scope>NUCLEOTIDE SEQUENCE [LARGE SCALE GENOMIC DNA]</scope>
    <source>
        <strain evidence="2">HaeL-2018</strain>
    </source>
</reference>
<name>A0A9J6G312_HAELO</name>
<feature type="compositionally biased region" description="Polar residues" evidence="1">
    <location>
        <begin position="107"/>
        <end position="118"/>
    </location>
</feature>
<organism evidence="2 3">
    <name type="scientific">Haemaphysalis longicornis</name>
    <name type="common">Bush tick</name>
    <dbReference type="NCBI Taxonomy" id="44386"/>
    <lineage>
        <taxon>Eukaryota</taxon>
        <taxon>Metazoa</taxon>
        <taxon>Ecdysozoa</taxon>
        <taxon>Arthropoda</taxon>
        <taxon>Chelicerata</taxon>
        <taxon>Arachnida</taxon>
        <taxon>Acari</taxon>
        <taxon>Parasitiformes</taxon>
        <taxon>Ixodida</taxon>
        <taxon>Ixodoidea</taxon>
        <taxon>Ixodidae</taxon>
        <taxon>Haemaphysalinae</taxon>
        <taxon>Haemaphysalis</taxon>
    </lineage>
</organism>